<dbReference type="EMBL" id="ACEP01000064">
    <property type="protein sequence ID" value="EEG36694.1"/>
    <property type="molecule type" value="Genomic_DNA"/>
</dbReference>
<evidence type="ECO:0000313" key="1">
    <source>
        <dbReference type="EMBL" id="EEG36694.1"/>
    </source>
</evidence>
<organism evidence="1 2">
    <name type="scientific">Anaerobutyricum hallii DSM 3353</name>
    <dbReference type="NCBI Taxonomy" id="411469"/>
    <lineage>
        <taxon>Bacteria</taxon>
        <taxon>Bacillati</taxon>
        <taxon>Bacillota</taxon>
        <taxon>Clostridia</taxon>
        <taxon>Lachnospirales</taxon>
        <taxon>Lachnospiraceae</taxon>
        <taxon>Anaerobutyricum</taxon>
    </lineage>
</organism>
<reference evidence="1 2" key="1">
    <citation type="submission" date="2009-01" db="EMBL/GenBank/DDBJ databases">
        <authorList>
            <person name="Fulton L."/>
            <person name="Clifton S."/>
            <person name="Fulton B."/>
            <person name="Xu J."/>
            <person name="Minx P."/>
            <person name="Pepin K.H."/>
            <person name="Johnson M."/>
            <person name="Bhonagiri V."/>
            <person name="Nash W.E."/>
            <person name="Mardis E.R."/>
            <person name="Wilson R.K."/>
        </authorList>
    </citation>
    <scope>NUCLEOTIDE SEQUENCE [LARGE SCALE GENOMIC DNA]</scope>
    <source>
        <strain evidence="1 2">DSM 3353</strain>
    </source>
</reference>
<name>C0EV39_9FIRM</name>
<dbReference type="Proteomes" id="UP000003174">
    <property type="component" value="Unassembled WGS sequence"/>
</dbReference>
<evidence type="ECO:0000313" key="2">
    <source>
        <dbReference type="Proteomes" id="UP000003174"/>
    </source>
</evidence>
<protein>
    <submittedName>
        <fullName evidence="1">Uncharacterized protein</fullName>
    </submittedName>
</protein>
<dbReference type="AlphaFoldDB" id="C0EV39"/>
<proteinExistence type="predicted"/>
<reference evidence="1 2" key="2">
    <citation type="submission" date="2009-02" db="EMBL/GenBank/DDBJ databases">
        <title>Draft genome sequence of Eubacterium hallii (DSM 3353).</title>
        <authorList>
            <person name="Sudarsanam P."/>
            <person name="Ley R."/>
            <person name="Guruge J."/>
            <person name="Turnbaugh P.J."/>
            <person name="Mahowald M."/>
            <person name="Liep D."/>
            <person name="Gordon J."/>
        </authorList>
    </citation>
    <scope>NUCLEOTIDE SEQUENCE [LARGE SCALE GENOMIC DNA]</scope>
    <source>
        <strain evidence="1 2">DSM 3353</strain>
    </source>
</reference>
<accession>C0EV39</accession>
<gene>
    <name evidence="1" type="ORF">EUBHAL_01277</name>
</gene>
<sequence>MFSKCKDIEQKFEQVFCDVIKINFPKTRKKTYLTDETGLV</sequence>
<comment type="caution">
    <text evidence="1">The sequence shown here is derived from an EMBL/GenBank/DDBJ whole genome shotgun (WGS) entry which is preliminary data.</text>
</comment>